<gene>
    <name evidence="3" type="ORF">QQS21_000044</name>
</gene>
<comment type="subcellular location">
    <subcellularLocation>
        <location evidence="2">Secreted</location>
        <location evidence="2">Cell wall</location>
    </subcellularLocation>
</comment>
<keyword evidence="2" id="KW-0964">Secreted</keyword>
<comment type="similarity">
    <text evidence="2">Belongs to the fungal hydrophobin family.</text>
</comment>
<feature type="signal peptide" evidence="2">
    <location>
        <begin position="1"/>
        <end position="16"/>
    </location>
</feature>
<dbReference type="CDD" id="cd23507">
    <property type="entry name" value="hydrophobin_I"/>
    <property type="match status" value="1"/>
</dbReference>
<evidence type="ECO:0000313" key="3">
    <source>
        <dbReference type="EMBL" id="KAK2616955.1"/>
    </source>
</evidence>
<keyword evidence="2" id="KW-0134">Cell wall</keyword>
<dbReference type="GO" id="GO:0009277">
    <property type="term" value="C:fungal-type cell wall"/>
    <property type="evidence" value="ECO:0007669"/>
    <property type="project" value="InterPro"/>
</dbReference>
<dbReference type="Proteomes" id="UP001251528">
    <property type="component" value="Unassembled WGS sequence"/>
</dbReference>
<dbReference type="GO" id="GO:0005199">
    <property type="term" value="F:structural constituent of cell wall"/>
    <property type="evidence" value="ECO:0007669"/>
    <property type="project" value="InterPro"/>
</dbReference>
<sequence length="110" mass="11136">MYAKIFLVALAAVAAAIPTNWDSQDDQPDVCGNGQTVHCCNAETAKEVSSRGFIPITGDLQNLLGQCSDITGAIAGGAANVNPACSQQSVCCGHSSQGGLIGLSCIPINV</sequence>
<accession>A0AAJ0FZJ0</accession>
<reference evidence="3" key="1">
    <citation type="submission" date="2023-06" db="EMBL/GenBank/DDBJ databases">
        <title>Conoideocrella luteorostrata (Hypocreales: Clavicipitaceae), a potential biocontrol fungus for elongate hemlock scale in United States Christmas tree production areas.</title>
        <authorList>
            <person name="Barrett H."/>
            <person name="Lovett B."/>
            <person name="Macias A.M."/>
            <person name="Stajich J.E."/>
            <person name="Kasson M.T."/>
        </authorList>
    </citation>
    <scope>NUCLEOTIDE SEQUENCE</scope>
    <source>
        <strain evidence="3">ARSEF 14590</strain>
    </source>
</reference>
<comment type="caution">
    <text evidence="3">The sequence shown here is derived from an EMBL/GenBank/DDBJ whole genome shotgun (WGS) entry which is preliminary data.</text>
</comment>
<dbReference type="EMBL" id="JASWJB010000001">
    <property type="protein sequence ID" value="KAK2616955.1"/>
    <property type="molecule type" value="Genomic_DNA"/>
</dbReference>
<evidence type="ECO:0000256" key="1">
    <source>
        <dbReference type="ARBA" id="ARBA00023157"/>
    </source>
</evidence>
<keyword evidence="4" id="KW-1185">Reference proteome</keyword>
<feature type="chain" id="PRO_5042317526" description="Hydrophobin" evidence="2">
    <location>
        <begin position="17"/>
        <end position="110"/>
    </location>
</feature>
<evidence type="ECO:0000256" key="2">
    <source>
        <dbReference type="RuleBase" id="RU365009"/>
    </source>
</evidence>
<keyword evidence="1 2" id="KW-1015">Disulfide bond</keyword>
<protein>
    <recommendedName>
        <fullName evidence="2">Hydrophobin</fullName>
    </recommendedName>
</protein>
<name>A0AAJ0FZJ0_9HYPO</name>
<keyword evidence="2" id="KW-0732">Signal</keyword>
<dbReference type="SMART" id="SM00075">
    <property type="entry name" value="HYDRO"/>
    <property type="match status" value="1"/>
</dbReference>
<dbReference type="InterPro" id="IPR001338">
    <property type="entry name" value="Class_I_Hydrophobin"/>
</dbReference>
<dbReference type="AlphaFoldDB" id="A0AAJ0FZJ0"/>
<evidence type="ECO:0000313" key="4">
    <source>
        <dbReference type="Proteomes" id="UP001251528"/>
    </source>
</evidence>
<organism evidence="3 4">
    <name type="scientific">Conoideocrella luteorostrata</name>
    <dbReference type="NCBI Taxonomy" id="1105319"/>
    <lineage>
        <taxon>Eukaryota</taxon>
        <taxon>Fungi</taxon>
        <taxon>Dikarya</taxon>
        <taxon>Ascomycota</taxon>
        <taxon>Pezizomycotina</taxon>
        <taxon>Sordariomycetes</taxon>
        <taxon>Hypocreomycetidae</taxon>
        <taxon>Hypocreales</taxon>
        <taxon>Clavicipitaceae</taxon>
        <taxon>Conoideocrella</taxon>
    </lineage>
</organism>
<dbReference type="Pfam" id="PF01185">
    <property type="entry name" value="Hydrophobin"/>
    <property type="match status" value="1"/>
</dbReference>
<proteinExistence type="inferred from homology"/>